<gene>
    <name evidence="1" type="ORF">E6Q54_12225</name>
</gene>
<dbReference type="RefSeq" id="WP_276760964.1">
    <property type="nucleotide sequence ID" value="NZ_SSGD01000065.1"/>
</dbReference>
<evidence type="ECO:0000313" key="1">
    <source>
        <dbReference type="EMBL" id="TXI55646.1"/>
    </source>
</evidence>
<evidence type="ECO:0000313" key="2">
    <source>
        <dbReference type="Proteomes" id="UP000321797"/>
    </source>
</evidence>
<organism evidence="1 2">
    <name type="scientific">Mycolicibacter arupensis</name>
    <dbReference type="NCBI Taxonomy" id="342002"/>
    <lineage>
        <taxon>Bacteria</taxon>
        <taxon>Bacillati</taxon>
        <taxon>Actinomycetota</taxon>
        <taxon>Actinomycetes</taxon>
        <taxon>Mycobacteriales</taxon>
        <taxon>Mycobacteriaceae</taxon>
        <taxon>Mycolicibacter</taxon>
    </lineage>
</organism>
<dbReference type="Proteomes" id="UP000321797">
    <property type="component" value="Unassembled WGS sequence"/>
</dbReference>
<sequence>MARTPVEVSATPESRRLVQALVKATARAHQLRERGIEVAAERAQLVAQLKAHGYPARVIAAETGLGLATVNQLARAAQGT</sequence>
<accession>A0A5C7Y248</accession>
<proteinExistence type="predicted"/>
<dbReference type="EMBL" id="SSGD01000065">
    <property type="protein sequence ID" value="TXI55646.1"/>
    <property type="molecule type" value="Genomic_DNA"/>
</dbReference>
<name>A0A5C7Y248_9MYCO</name>
<protein>
    <submittedName>
        <fullName evidence="1">Uncharacterized protein</fullName>
    </submittedName>
</protein>
<reference evidence="1 2" key="1">
    <citation type="submission" date="2018-09" db="EMBL/GenBank/DDBJ databases">
        <title>Metagenome Assembled Genomes from an Advanced Water Purification Facility.</title>
        <authorList>
            <person name="Stamps B.W."/>
            <person name="Spear J.R."/>
        </authorList>
    </citation>
    <scope>NUCLEOTIDE SEQUENCE [LARGE SCALE GENOMIC DNA]</scope>
    <source>
        <strain evidence="1">Bin_29_2</strain>
    </source>
</reference>
<dbReference type="AlphaFoldDB" id="A0A5C7Y248"/>
<comment type="caution">
    <text evidence="1">The sequence shown here is derived from an EMBL/GenBank/DDBJ whole genome shotgun (WGS) entry which is preliminary data.</text>
</comment>